<feature type="transmembrane region" description="Helical" evidence="1">
    <location>
        <begin position="142"/>
        <end position="162"/>
    </location>
</feature>
<name>A0A7X5F2I8_9HYPH</name>
<evidence type="ECO:0008006" key="7">
    <source>
        <dbReference type="Google" id="ProtNLM"/>
    </source>
</evidence>
<dbReference type="GO" id="GO:0003677">
    <property type="term" value="F:DNA binding"/>
    <property type="evidence" value="ECO:0007669"/>
    <property type="project" value="InterPro"/>
</dbReference>
<keyword evidence="1" id="KW-0812">Transmembrane</keyword>
<evidence type="ECO:0000259" key="3">
    <source>
        <dbReference type="PROSITE" id="PS50924"/>
    </source>
</evidence>
<dbReference type="Gene3D" id="2.40.50.1020">
    <property type="entry name" value="LytTr DNA-binding domain"/>
    <property type="match status" value="1"/>
</dbReference>
<dbReference type="RefSeq" id="WP_161708524.1">
    <property type="nucleotide sequence ID" value="NZ_JAABLQ010000001.1"/>
</dbReference>
<comment type="caution">
    <text evidence="5">The sequence shown here is derived from an EMBL/GenBank/DDBJ whole genome shotgun (WGS) entry which is preliminary data.</text>
</comment>
<dbReference type="InterPro" id="IPR007492">
    <property type="entry name" value="LytTR_DNA-bd_dom"/>
</dbReference>
<evidence type="ECO:0000256" key="2">
    <source>
        <dbReference type="SAM" id="MobiDB-lite"/>
    </source>
</evidence>
<dbReference type="PROSITE" id="PS50930">
    <property type="entry name" value="HTH_LYTTR"/>
    <property type="match status" value="1"/>
</dbReference>
<feature type="region of interest" description="Disordered" evidence="2">
    <location>
        <begin position="257"/>
        <end position="318"/>
    </location>
</feature>
<feature type="transmembrane region" description="Helical" evidence="1">
    <location>
        <begin position="218"/>
        <end position="240"/>
    </location>
</feature>
<dbReference type="Pfam" id="PF04397">
    <property type="entry name" value="LytTR"/>
    <property type="match status" value="1"/>
</dbReference>
<dbReference type="AlphaFoldDB" id="A0A7X5F2I8"/>
<feature type="transmembrane region" description="Helical" evidence="1">
    <location>
        <begin position="174"/>
        <end position="198"/>
    </location>
</feature>
<evidence type="ECO:0000256" key="1">
    <source>
        <dbReference type="PROSITE-ProRule" id="PRU00244"/>
    </source>
</evidence>
<feature type="domain" description="HTH LytTR-type" evidence="4">
    <location>
        <begin position="412"/>
        <end position="517"/>
    </location>
</feature>
<dbReference type="Proteomes" id="UP000586722">
    <property type="component" value="Unassembled WGS sequence"/>
</dbReference>
<proteinExistence type="predicted"/>
<feature type="transmembrane region" description="Helical" evidence="1">
    <location>
        <begin position="73"/>
        <end position="96"/>
    </location>
</feature>
<sequence length="524" mass="53937">MGLTHEPWLVALSVLVAFQGSFAGLSMAVRVGEARLSRRRVLLAGSALTLALGIWSMHFVGMLAARLPVAVDFLVLPTLLSFLVCVLVVGVAVFAASRGRAGLTRLRLVVAAFVMGTGIASMHYLGMLALHASSHMTHNPRFVGASFLVAFCASGLAVWLAFGHGRRPPVLVSALVLALAISAMHYIAMAGMTLMPLAHAHADAVPLADAGAPAVSPGILAIIVSVVAFLVSGLFLLTLVPDADELTRHAHNGLAESGLAERERAKKANAADPLDPLAAEARLPAAGEGRAAVTAGRAGRSSPDAADPAPPPLIATAAPAAGTLPGLWPVSAMTAGSGPGAEAHPTGVEALATDGQTGAADLAALAGAAAARQDVLAEPLRRVALGLQGAPDEARLRGLAGRTHAGAGGASLPIEREGTKARLPVADLVAVQADAHYTRLYDLQRAYFCPLSITEVERLLDARQFTRVHRSHIVSLAHVRALRRAGDSGIVLLDGQHGHSVPVSRSKWPHLKTRLAAGTASAAE</sequence>
<keyword evidence="6" id="KW-1185">Reference proteome</keyword>
<organism evidence="5 6">
    <name type="scientific">Pannonibacter tanglangensis</name>
    <dbReference type="NCBI Taxonomy" id="2750084"/>
    <lineage>
        <taxon>Bacteria</taxon>
        <taxon>Pseudomonadati</taxon>
        <taxon>Pseudomonadota</taxon>
        <taxon>Alphaproteobacteria</taxon>
        <taxon>Hyphomicrobiales</taxon>
        <taxon>Stappiaceae</taxon>
        <taxon>Pannonibacter</taxon>
    </lineage>
</organism>
<protein>
    <recommendedName>
        <fullName evidence="7">NO-binding membrane sensor protein with MHYT domain</fullName>
    </recommendedName>
</protein>
<feature type="transmembrane region" description="Helical" evidence="1">
    <location>
        <begin position="6"/>
        <end position="29"/>
    </location>
</feature>
<keyword evidence="1" id="KW-1133">Transmembrane helix</keyword>
<accession>A0A7X5F2I8</accession>
<feature type="compositionally biased region" description="Low complexity" evidence="2">
    <location>
        <begin position="268"/>
        <end position="307"/>
    </location>
</feature>
<keyword evidence="1" id="KW-0472">Membrane</keyword>
<evidence type="ECO:0000313" key="5">
    <source>
        <dbReference type="EMBL" id="NBN78575.1"/>
    </source>
</evidence>
<dbReference type="EMBL" id="JAABLQ010000001">
    <property type="protein sequence ID" value="NBN78575.1"/>
    <property type="molecule type" value="Genomic_DNA"/>
</dbReference>
<dbReference type="InterPro" id="IPR005330">
    <property type="entry name" value="MHYT_dom"/>
</dbReference>
<reference evidence="6" key="1">
    <citation type="submission" date="2020-01" db="EMBL/GenBank/DDBJ databases">
        <authorList>
            <person name="Fang Y."/>
            <person name="Sun R."/>
            <person name="Nie L."/>
            <person name="He J."/>
            <person name="Hao L."/>
            <person name="Wang L."/>
            <person name="Su S."/>
            <person name="Lv E."/>
            <person name="Zhang Z."/>
            <person name="Xie R."/>
            <person name="Liu H."/>
        </authorList>
    </citation>
    <scope>NUCLEOTIDE SEQUENCE [LARGE SCALE GENOMIC DNA]</scope>
    <source>
        <strain evidence="6">XCT-53</strain>
    </source>
</reference>
<dbReference type="Pfam" id="PF03707">
    <property type="entry name" value="MHYT"/>
    <property type="match status" value="2"/>
</dbReference>
<gene>
    <name evidence="5" type="ORF">GWI72_09875</name>
</gene>
<feature type="transmembrane region" description="Helical" evidence="1">
    <location>
        <begin position="108"/>
        <end position="130"/>
    </location>
</feature>
<feature type="domain" description="MHYT" evidence="3">
    <location>
        <begin position="5"/>
        <end position="195"/>
    </location>
</feature>
<evidence type="ECO:0000313" key="6">
    <source>
        <dbReference type="Proteomes" id="UP000586722"/>
    </source>
</evidence>
<dbReference type="GO" id="GO:0016020">
    <property type="term" value="C:membrane"/>
    <property type="evidence" value="ECO:0007669"/>
    <property type="project" value="UniProtKB-UniRule"/>
</dbReference>
<evidence type="ECO:0000259" key="4">
    <source>
        <dbReference type="PROSITE" id="PS50930"/>
    </source>
</evidence>
<dbReference type="PANTHER" id="PTHR35152">
    <property type="entry name" value="DOMAIN SIGNALLING PROTEIN, PUTATIVE (AFU_ORTHOLOGUE AFUA_5G11310)-RELATED"/>
    <property type="match status" value="1"/>
</dbReference>
<dbReference type="PANTHER" id="PTHR35152:SF1">
    <property type="entry name" value="DOMAIN SIGNALLING PROTEIN, PUTATIVE (AFU_ORTHOLOGUE AFUA_5G11310)-RELATED"/>
    <property type="match status" value="1"/>
</dbReference>
<dbReference type="SMART" id="SM00850">
    <property type="entry name" value="LytTR"/>
    <property type="match status" value="1"/>
</dbReference>
<dbReference type="PROSITE" id="PS50924">
    <property type="entry name" value="MHYT"/>
    <property type="match status" value="1"/>
</dbReference>
<feature type="transmembrane region" description="Helical" evidence="1">
    <location>
        <begin position="41"/>
        <end position="61"/>
    </location>
</feature>